<proteinExistence type="predicted"/>
<reference evidence="1 2" key="1">
    <citation type="submission" date="2017-01" db="EMBL/GenBank/DDBJ databases">
        <title>Genome sequencing of Rhodoferax fermentans JCM 7819.</title>
        <authorList>
            <person name="Kim Y.J."/>
            <person name="Farh M.E.-A."/>
            <person name="Yang D.-C."/>
        </authorList>
    </citation>
    <scope>NUCLEOTIDE SEQUENCE [LARGE SCALE GENOMIC DNA]</scope>
    <source>
        <strain evidence="1 2">JCM 7819</strain>
    </source>
</reference>
<sequence>MAITVKLDLGYEFAVKAAYHTVFELLSNVPQSASHFPKLDKLVDLGDNVYRWEMAKIGVAKFVLQTIYASKYVSNPTKGSVVWTPVAGEGNALVSGSWKIVDKKTSTHLTLKIQGEVMMPLPSLVKMVVVPAVQAEFEQLVEQYIDHLTQALGGEV</sequence>
<comment type="caution">
    <text evidence="1">The sequence shown here is derived from an EMBL/GenBank/DDBJ whole genome shotgun (WGS) entry which is preliminary data.</text>
</comment>
<dbReference type="OrthoDB" id="8903592at2"/>
<dbReference type="AlphaFoldDB" id="A0A1T1ANI9"/>
<name>A0A1T1ANI9_RHOFE</name>
<protein>
    <recommendedName>
        <fullName evidence="3">Ribosome association toxin RatA</fullName>
    </recommendedName>
</protein>
<dbReference type="RefSeq" id="WP_078363266.1">
    <property type="nucleotide sequence ID" value="NZ_MTJN01000002.1"/>
</dbReference>
<evidence type="ECO:0000313" key="1">
    <source>
        <dbReference type="EMBL" id="OOV05488.1"/>
    </source>
</evidence>
<dbReference type="Gene3D" id="3.30.530.20">
    <property type="match status" value="1"/>
</dbReference>
<keyword evidence="2" id="KW-1185">Reference proteome</keyword>
<evidence type="ECO:0000313" key="2">
    <source>
        <dbReference type="Proteomes" id="UP000190750"/>
    </source>
</evidence>
<organism evidence="1 2">
    <name type="scientific">Rhodoferax fermentans</name>
    <dbReference type="NCBI Taxonomy" id="28066"/>
    <lineage>
        <taxon>Bacteria</taxon>
        <taxon>Pseudomonadati</taxon>
        <taxon>Pseudomonadota</taxon>
        <taxon>Betaproteobacteria</taxon>
        <taxon>Burkholderiales</taxon>
        <taxon>Comamonadaceae</taxon>
        <taxon>Rhodoferax</taxon>
    </lineage>
</organism>
<dbReference type="Proteomes" id="UP000190750">
    <property type="component" value="Unassembled WGS sequence"/>
</dbReference>
<dbReference type="CDD" id="cd07819">
    <property type="entry name" value="SRPBCC_2"/>
    <property type="match status" value="1"/>
</dbReference>
<dbReference type="EMBL" id="MTJN01000002">
    <property type="protein sequence ID" value="OOV05488.1"/>
    <property type="molecule type" value="Genomic_DNA"/>
</dbReference>
<dbReference type="InterPro" id="IPR023393">
    <property type="entry name" value="START-like_dom_sf"/>
</dbReference>
<dbReference type="SUPFAM" id="SSF55961">
    <property type="entry name" value="Bet v1-like"/>
    <property type="match status" value="1"/>
</dbReference>
<accession>A0A1T1ANI9</accession>
<dbReference type="STRING" id="28066.RF819_01105"/>
<gene>
    <name evidence="1" type="ORF">RF819_01105</name>
</gene>
<evidence type="ECO:0008006" key="3">
    <source>
        <dbReference type="Google" id="ProtNLM"/>
    </source>
</evidence>